<gene>
    <name evidence="5" type="ORF">DF220_10785</name>
</gene>
<dbReference type="Pfam" id="PF12802">
    <property type="entry name" value="MarR_2"/>
    <property type="match status" value="1"/>
</dbReference>
<evidence type="ECO:0000256" key="3">
    <source>
        <dbReference type="ARBA" id="ARBA00023163"/>
    </source>
</evidence>
<evidence type="ECO:0000256" key="1">
    <source>
        <dbReference type="ARBA" id="ARBA00023015"/>
    </source>
</evidence>
<dbReference type="Proteomes" id="UP000244978">
    <property type="component" value="Unassembled WGS sequence"/>
</dbReference>
<protein>
    <recommendedName>
        <fullName evidence="4">HTH marR-type domain-containing protein</fullName>
    </recommendedName>
</protein>
<evidence type="ECO:0000313" key="5">
    <source>
        <dbReference type="EMBL" id="PWB98257.1"/>
    </source>
</evidence>
<proteinExistence type="predicted"/>
<dbReference type="PANTHER" id="PTHR42756:SF1">
    <property type="entry name" value="TRANSCRIPTIONAL REPRESSOR OF EMRAB OPERON"/>
    <property type="match status" value="1"/>
</dbReference>
<evidence type="ECO:0000256" key="2">
    <source>
        <dbReference type="ARBA" id="ARBA00023125"/>
    </source>
</evidence>
<organism evidence="5 6">
    <name type="scientific">Homoserinimonas hongtaonis</name>
    <dbReference type="NCBI Taxonomy" id="2079791"/>
    <lineage>
        <taxon>Bacteria</taxon>
        <taxon>Bacillati</taxon>
        <taxon>Actinomycetota</taxon>
        <taxon>Actinomycetes</taxon>
        <taxon>Micrococcales</taxon>
        <taxon>Microbacteriaceae</taxon>
        <taxon>Homoserinimonas</taxon>
    </lineage>
</organism>
<dbReference type="SMART" id="SM00347">
    <property type="entry name" value="HTH_MARR"/>
    <property type="match status" value="1"/>
</dbReference>
<dbReference type="PANTHER" id="PTHR42756">
    <property type="entry name" value="TRANSCRIPTIONAL REGULATOR, MARR"/>
    <property type="match status" value="1"/>
</dbReference>
<name>A0A2U1T318_9MICO</name>
<reference evidence="6" key="1">
    <citation type="submission" date="2018-04" db="EMBL/GenBank/DDBJ databases">
        <authorList>
            <person name="Liu S."/>
            <person name="Wang Z."/>
            <person name="Li J."/>
        </authorList>
    </citation>
    <scope>NUCLEOTIDE SEQUENCE [LARGE SCALE GENOMIC DNA]</scope>
    <source>
        <strain evidence="6">S1194</strain>
    </source>
</reference>
<dbReference type="AlphaFoldDB" id="A0A2U1T318"/>
<dbReference type="InterPro" id="IPR036388">
    <property type="entry name" value="WH-like_DNA-bd_sf"/>
</dbReference>
<sequence>MRTKDYVRVHKNAIRIRNMWGAAPDGPVAKGGASMSEADQYLSLSVRRVLQLHTALWTKHVSSDVSSVQYGVLLFLGEHGELAQRELMRLAQLDKSTLAELLRRMQTNGSITTSRDDDDKRRKTVVLTADGRALLDSLRPAALAVNDLLTSGLEFDDATAVDTLLKRLLDSPIAREVAIS</sequence>
<dbReference type="InterPro" id="IPR000835">
    <property type="entry name" value="HTH_MarR-typ"/>
</dbReference>
<dbReference type="SUPFAM" id="SSF46785">
    <property type="entry name" value="Winged helix' DNA-binding domain"/>
    <property type="match status" value="1"/>
</dbReference>
<dbReference type="Gene3D" id="1.10.10.10">
    <property type="entry name" value="Winged helix-like DNA-binding domain superfamily/Winged helix DNA-binding domain"/>
    <property type="match status" value="1"/>
</dbReference>
<dbReference type="PRINTS" id="PR00598">
    <property type="entry name" value="HTHMARR"/>
</dbReference>
<dbReference type="PROSITE" id="PS50995">
    <property type="entry name" value="HTH_MARR_2"/>
    <property type="match status" value="1"/>
</dbReference>
<dbReference type="EMBL" id="QEEX01000001">
    <property type="protein sequence ID" value="PWB98257.1"/>
    <property type="molecule type" value="Genomic_DNA"/>
</dbReference>
<keyword evidence="2" id="KW-0238">DNA-binding</keyword>
<keyword evidence="6" id="KW-1185">Reference proteome</keyword>
<accession>A0A2U1T318</accession>
<keyword evidence="3" id="KW-0804">Transcription</keyword>
<keyword evidence="1" id="KW-0805">Transcription regulation</keyword>
<comment type="caution">
    <text evidence="5">The sequence shown here is derived from an EMBL/GenBank/DDBJ whole genome shotgun (WGS) entry which is preliminary data.</text>
</comment>
<dbReference type="GO" id="GO:0003700">
    <property type="term" value="F:DNA-binding transcription factor activity"/>
    <property type="evidence" value="ECO:0007669"/>
    <property type="project" value="InterPro"/>
</dbReference>
<evidence type="ECO:0000259" key="4">
    <source>
        <dbReference type="PROSITE" id="PS50995"/>
    </source>
</evidence>
<evidence type="ECO:0000313" key="6">
    <source>
        <dbReference type="Proteomes" id="UP000244978"/>
    </source>
</evidence>
<feature type="domain" description="HTH marR-type" evidence="4">
    <location>
        <begin position="35"/>
        <end position="170"/>
    </location>
</feature>
<dbReference type="GO" id="GO:0003677">
    <property type="term" value="F:DNA binding"/>
    <property type="evidence" value="ECO:0007669"/>
    <property type="project" value="UniProtKB-KW"/>
</dbReference>
<dbReference type="InterPro" id="IPR036390">
    <property type="entry name" value="WH_DNA-bd_sf"/>
</dbReference>